<dbReference type="RefSeq" id="XP_066703228.1">
    <property type="nucleotide sequence ID" value="XM_066840601.1"/>
</dbReference>
<comment type="caution">
    <text evidence="2">The sequence shown here is derived from an EMBL/GenBank/DDBJ whole genome shotgun (WGS) entry which is preliminary data.</text>
</comment>
<name>A0ABR1QMF1_9PEZI</name>
<evidence type="ECO:0000313" key="3">
    <source>
        <dbReference type="Proteomes" id="UP001391051"/>
    </source>
</evidence>
<feature type="region of interest" description="Disordered" evidence="1">
    <location>
        <begin position="1"/>
        <end position="34"/>
    </location>
</feature>
<proteinExistence type="predicted"/>
<feature type="compositionally biased region" description="Polar residues" evidence="1">
    <location>
        <begin position="1"/>
        <end position="14"/>
    </location>
</feature>
<accession>A0ABR1QMF1</accession>
<dbReference type="GeneID" id="92073663"/>
<evidence type="ECO:0000256" key="1">
    <source>
        <dbReference type="SAM" id="MobiDB-lite"/>
    </source>
</evidence>
<feature type="compositionally biased region" description="Low complexity" evidence="1">
    <location>
        <begin position="19"/>
        <end position="31"/>
    </location>
</feature>
<dbReference type="Proteomes" id="UP001391051">
    <property type="component" value="Unassembled WGS sequence"/>
</dbReference>
<keyword evidence="3" id="KW-1185">Reference proteome</keyword>
<sequence length="127" mass="13652">MPRGSTKNAPNQTALDAVSSQPPAQSAQSMQGYHRTDKVLRNINGQRLAPRIRPPQTFQGNTAALANHGAAMREQKLVVTIICDGCVSSCSPADLPTPPGVYRNILLRTIAVGFVYFHLDLVRGDVG</sequence>
<dbReference type="EMBL" id="JAQQWE010000003">
    <property type="protein sequence ID" value="KAK7959525.1"/>
    <property type="molecule type" value="Genomic_DNA"/>
</dbReference>
<gene>
    <name evidence="2" type="ORF">PG986_004379</name>
</gene>
<organism evidence="2 3">
    <name type="scientific">Apiospora aurea</name>
    <dbReference type="NCBI Taxonomy" id="335848"/>
    <lineage>
        <taxon>Eukaryota</taxon>
        <taxon>Fungi</taxon>
        <taxon>Dikarya</taxon>
        <taxon>Ascomycota</taxon>
        <taxon>Pezizomycotina</taxon>
        <taxon>Sordariomycetes</taxon>
        <taxon>Xylariomycetidae</taxon>
        <taxon>Amphisphaeriales</taxon>
        <taxon>Apiosporaceae</taxon>
        <taxon>Apiospora</taxon>
    </lineage>
</organism>
<protein>
    <submittedName>
        <fullName evidence="2">Uncharacterized protein</fullName>
    </submittedName>
</protein>
<evidence type="ECO:0000313" key="2">
    <source>
        <dbReference type="EMBL" id="KAK7959525.1"/>
    </source>
</evidence>
<reference evidence="2 3" key="1">
    <citation type="submission" date="2023-01" db="EMBL/GenBank/DDBJ databases">
        <title>Analysis of 21 Apiospora genomes using comparative genomics revels a genus with tremendous synthesis potential of carbohydrate active enzymes and secondary metabolites.</title>
        <authorList>
            <person name="Sorensen T."/>
        </authorList>
    </citation>
    <scope>NUCLEOTIDE SEQUENCE [LARGE SCALE GENOMIC DNA]</scope>
    <source>
        <strain evidence="2 3">CBS 24483</strain>
    </source>
</reference>